<dbReference type="PANTHER" id="PTHR34039">
    <property type="entry name" value="UPF0102 PROTEIN YRAN"/>
    <property type="match status" value="1"/>
</dbReference>
<protein>
    <recommendedName>
        <fullName evidence="2">UPF0102 protein OZSIB_0600</fullName>
    </recommendedName>
</protein>
<dbReference type="NCBIfam" id="NF009154">
    <property type="entry name" value="PRK12497.3-3"/>
    <property type="match status" value="1"/>
</dbReference>
<evidence type="ECO:0000256" key="1">
    <source>
        <dbReference type="ARBA" id="ARBA00006738"/>
    </source>
</evidence>
<dbReference type="Proteomes" id="UP000252355">
    <property type="component" value="Unassembled WGS sequence"/>
</dbReference>
<dbReference type="AlphaFoldDB" id="A0A367ZTT8"/>
<dbReference type="Gene3D" id="3.40.1350.10">
    <property type="match status" value="1"/>
</dbReference>
<dbReference type="GO" id="GO:0003676">
    <property type="term" value="F:nucleic acid binding"/>
    <property type="evidence" value="ECO:0007669"/>
    <property type="project" value="InterPro"/>
</dbReference>
<keyword evidence="3" id="KW-0378">Hydrolase</keyword>
<keyword evidence="3" id="KW-0255">Endonuclease</keyword>
<dbReference type="SUPFAM" id="SSF52980">
    <property type="entry name" value="Restriction endonuclease-like"/>
    <property type="match status" value="1"/>
</dbReference>
<dbReference type="InterPro" id="IPR003509">
    <property type="entry name" value="UPF0102_YraN-like"/>
</dbReference>
<sequence>MTKTRQSLGRRGEELAAALLEGKGMVILGRNVRTRYGELDLVARDGDTVVFVEVRSRTQTAHGDPLETVSRAKQGRVTRMARWYLAAHHLPADTYCRFDVVGVVFAPGCPPQVTHVVNAFWA</sequence>
<evidence type="ECO:0000256" key="2">
    <source>
        <dbReference type="HAMAP-Rule" id="MF_00048"/>
    </source>
</evidence>
<dbReference type="CDD" id="cd20736">
    <property type="entry name" value="PoNe_Nuclease"/>
    <property type="match status" value="1"/>
</dbReference>
<dbReference type="EMBL" id="QOQW01000001">
    <property type="protein sequence ID" value="RCK81466.1"/>
    <property type="molecule type" value="Genomic_DNA"/>
</dbReference>
<reference evidence="3 4" key="1">
    <citation type="submission" date="2018-05" db="EMBL/GenBank/DDBJ databases">
        <title>A metagenomic window into the 2 km-deep terrestrial subsurface aquifer revealed taxonomically and functionally diverse microbial community comprising novel uncultured bacterial lineages.</title>
        <authorList>
            <person name="Kadnikov V.V."/>
            <person name="Mardanov A.V."/>
            <person name="Beletsky A.V."/>
            <person name="Banks D."/>
            <person name="Pimenov N.V."/>
            <person name="Frank Y.A."/>
            <person name="Karnachuk O.V."/>
            <person name="Ravin N.V."/>
        </authorList>
    </citation>
    <scope>NUCLEOTIDE SEQUENCE [LARGE SCALE GENOMIC DNA]</scope>
    <source>
        <strain evidence="3">BY5</strain>
    </source>
</reference>
<keyword evidence="3" id="KW-0540">Nuclease</keyword>
<dbReference type="InterPro" id="IPR011335">
    <property type="entry name" value="Restrct_endonuc-II-like"/>
</dbReference>
<name>A0A367ZTT8_9BACT</name>
<evidence type="ECO:0000313" key="4">
    <source>
        <dbReference type="Proteomes" id="UP000252355"/>
    </source>
</evidence>
<evidence type="ECO:0000313" key="3">
    <source>
        <dbReference type="EMBL" id="RCK81466.1"/>
    </source>
</evidence>
<dbReference type="Pfam" id="PF02021">
    <property type="entry name" value="UPF0102"/>
    <property type="match status" value="1"/>
</dbReference>
<dbReference type="InterPro" id="IPR011856">
    <property type="entry name" value="tRNA_endonuc-like_dom_sf"/>
</dbReference>
<organism evidence="3 4">
    <name type="scientific">Candidatus Ozemobacter sibiricus</name>
    <dbReference type="NCBI Taxonomy" id="2268124"/>
    <lineage>
        <taxon>Bacteria</taxon>
        <taxon>Candidatus Ozemobacteria</taxon>
        <taxon>Candidatus Ozemobacterales</taxon>
        <taxon>Candidatus Ozemobacteraceae</taxon>
        <taxon>Candidatus Ozemobacter</taxon>
    </lineage>
</organism>
<proteinExistence type="inferred from homology"/>
<comment type="caution">
    <text evidence="3">The sequence shown here is derived from an EMBL/GenBank/DDBJ whole genome shotgun (WGS) entry which is preliminary data.</text>
</comment>
<dbReference type="NCBIfam" id="TIGR00252">
    <property type="entry name" value="YraN family protein"/>
    <property type="match status" value="1"/>
</dbReference>
<comment type="similarity">
    <text evidence="1 2">Belongs to the UPF0102 family.</text>
</comment>
<dbReference type="PANTHER" id="PTHR34039:SF1">
    <property type="entry name" value="UPF0102 PROTEIN YRAN"/>
    <property type="match status" value="1"/>
</dbReference>
<dbReference type="NCBIfam" id="NF009150">
    <property type="entry name" value="PRK12497.1-3"/>
    <property type="match status" value="1"/>
</dbReference>
<dbReference type="GO" id="GO:0004519">
    <property type="term" value="F:endonuclease activity"/>
    <property type="evidence" value="ECO:0007669"/>
    <property type="project" value="UniProtKB-KW"/>
</dbReference>
<gene>
    <name evidence="3" type="ORF">OZSIB_0600</name>
</gene>
<dbReference type="HAMAP" id="MF_00048">
    <property type="entry name" value="UPF0102"/>
    <property type="match status" value="1"/>
</dbReference>
<accession>A0A367ZTT8</accession>